<dbReference type="InterPro" id="IPR036812">
    <property type="entry name" value="NAD(P)_OxRdtase_dom_sf"/>
</dbReference>
<feature type="domain" description="NADP-dependent oxidoreductase" evidence="3">
    <location>
        <begin position="20"/>
        <end position="274"/>
    </location>
</feature>
<evidence type="ECO:0000313" key="4">
    <source>
        <dbReference type="EMBL" id="KAK5948607.1"/>
    </source>
</evidence>
<accession>A0AAN8II01</accession>
<dbReference type="SUPFAM" id="SSF51430">
    <property type="entry name" value="NAD(P)-linked oxidoreductase"/>
    <property type="match status" value="1"/>
</dbReference>
<comment type="caution">
    <text evidence="4">The sequence shown here is derived from an EMBL/GenBank/DDBJ whole genome shotgun (WGS) entry which is preliminary data.</text>
</comment>
<proteinExistence type="inferred from homology"/>
<dbReference type="InterPro" id="IPR050523">
    <property type="entry name" value="AKR_Detox_Biosynth"/>
</dbReference>
<gene>
    <name evidence="4" type="ORF">OHC33_010366</name>
</gene>
<dbReference type="InterPro" id="IPR023210">
    <property type="entry name" value="NADP_OxRdtase_dom"/>
</dbReference>
<comment type="similarity">
    <text evidence="2">Belongs to the aldo/keto reductase family. Aldo/keto reductase 2 subfamily.</text>
</comment>
<keyword evidence="1" id="KW-0560">Oxidoreductase</keyword>
<dbReference type="PANTHER" id="PTHR43364">
    <property type="entry name" value="NADH-SPECIFIC METHYLGLYOXAL REDUCTASE-RELATED"/>
    <property type="match status" value="1"/>
</dbReference>
<evidence type="ECO:0000256" key="1">
    <source>
        <dbReference type="ARBA" id="ARBA00023002"/>
    </source>
</evidence>
<dbReference type="Proteomes" id="UP001316803">
    <property type="component" value="Unassembled WGS sequence"/>
</dbReference>
<dbReference type="Gene3D" id="3.20.20.100">
    <property type="entry name" value="NADP-dependent oxidoreductase domain"/>
    <property type="match status" value="1"/>
</dbReference>
<evidence type="ECO:0000256" key="2">
    <source>
        <dbReference type="ARBA" id="ARBA00038157"/>
    </source>
</evidence>
<keyword evidence="5" id="KW-1185">Reference proteome</keyword>
<organism evidence="4 5">
    <name type="scientific">Knufia fluminis</name>
    <dbReference type="NCBI Taxonomy" id="191047"/>
    <lineage>
        <taxon>Eukaryota</taxon>
        <taxon>Fungi</taxon>
        <taxon>Dikarya</taxon>
        <taxon>Ascomycota</taxon>
        <taxon>Pezizomycotina</taxon>
        <taxon>Eurotiomycetes</taxon>
        <taxon>Chaetothyriomycetidae</taxon>
        <taxon>Chaetothyriales</taxon>
        <taxon>Trichomeriaceae</taxon>
        <taxon>Knufia</taxon>
    </lineage>
</organism>
<evidence type="ECO:0000259" key="3">
    <source>
        <dbReference type="Pfam" id="PF00248"/>
    </source>
</evidence>
<dbReference type="PANTHER" id="PTHR43364:SF4">
    <property type="entry name" value="NAD(P)-LINKED OXIDOREDUCTASE SUPERFAMILY PROTEIN"/>
    <property type="match status" value="1"/>
</dbReference>
<evidence type="ECO:0000313" key="5">
    <source>
        <dbReference type="Proteomes" id="UP001316803"/>
    </source>
</evidence>
<sequence length="288" mass="31545">MGSSPSKGSSVLSTPTGTTDFLHIVKSHNIHDLDTARVYNNGKSEELLGAINAHSDFAISTKAPGFTPNSLSYDAILENSRLSHEALKQDRVDIHLHGPDPATPLTDQCRAFGKLYRDGRFSRFGEGYPLPSVYQGAYNPVHRAAEKGLFPTLRRLKIAFYAWGPLAGGLLAKPIEQLLRPEEGTRYAEMPIFANMYLKESNIAALKRMNEVCVGAGMSMMEATMRWMMHHSGLMEQDGVVLGASSKEQIGETLSACEKGPLPESVVQGWEELWRDVVESGTALPVPT</sequence>
<protein>
    <recommendedName>
        <fullName evidence="3">NADP-dependent oxidoreductase domain-containing protein</fullName>
    </recommendedName>
</protein>
<dbReference type="EMBL" id="JAKLMC020000045">
    <property type="protein sequence ID" value="KAK5948607.1"/>
    <property type="molecule type" value="Genomic_DNA"/>
</dbReference>
<name>A0AAN8II01_9EURO</name>
<dbReference type="AlphaFoldDB" id="A0AAN8II01"/>
<dbReference type="Pfam" id="PF00248">
    <property type="entry name" value="Aldo_ket_red"/>
    <property type="match status" value="1"/>
</dbReference>
<reference evidence="4 5" key="1">
    <citation type="submission" date="2022-12" db="EMBL/GenBank/DDBJ databases">
        <title>Genomic features and morphological characterization of a novel Knufia sp. strain isolated from spacecraft assembly facility.</title>
        <authorList>
            <person name="Teixeira M."/>
            <person name="Chander A.M."/>
            <person name="Stajich J.E."/>
            <person name="Venkateswaran K."/>
        </authorList>
    </citation>
    <scope>NUCLEOTIDE SEQUENCE [LARGE SCALE GENOMIC DNA]</scope>
    <source>
        <strain evidence="4 5">FJI-L2-BK-P2</strain>
    </source>
</reference>
<dbReference type="GO" id="GO:0016491">
    <property type="term" value="F:oxidoreductase activity"/>
    <property type="evidence" value="ECO:0007669"/>
    <property type="project" value="UniProtKB-KW"/>
</dbReference>